<accession>A0ABM1R9Y3</accession>
<sequence>MSPVKNPYWDGVHAKGDTGVFWDVVDFPMPTESDPDLICRMIKSALDEQGCCNGSVSIRLYDVEDEKTATKQEVIIDKYEAAGISLNFVPEVAEAHGYARVHKMLLDILLWAFSSVQTSNLIILSKKLKEDSKTVGAIEGLRFDGMKILLSHLKCYLLLKAQNGF</sequence>
<dbReference type="PANTHER" id="PTHR14379">
    <property type="entry name" value="LIMKAIN B LKAP"/>
    <property type="match status" value="1"/>
</dbReference>
<evidence type="ECO:0000313" key="3">
    <source>
        <dbReference type="RefSeq" id="XP_019095821.1"/>
    </source>
</evidence>
<evidence type="ECO:0000313" key="2">
    <source>
        <dbReference type="Proteomes" id="UP000694864"/>
    </source>
</evidence>
<reference evidence="3" key="2">
    <citation type="submission" date="2025-08" db="UniProtKB">
        <authorList>
            <consortium name="RefSeq"/>
        </authorList>
    </citation>
    <scope>IDENTIFICATION</scope>
    <source>
        <tissue evidence="3">Leaf</tissue>
    </source>
</reference>
<dbReference type="Pfam" id="PF01936">
    <property type="entry name" value="NYN"/>
    <property type="match status" value="1"/>
</dbReference>
<dbReference type="CDD" id="cd10910">
    <property type="entry name" value="PIN_limkain_b1_N_like"/>
    <property type="match status" value="1"/>
</dbReference>
<dbReference type="RefSeq" id="XP_019095821.1">
    <property type="nucleotide sequence ID" value="XM_019240276.1"/>
</dbReference>
<gene>
    <name evidence="3" type="primary">LOC109130581</name>
</gene>
<protein>
    <submittedName>
        <fullName evidence="3">Uncharacterized protein LOC109130581</fullName>
    </submittedName>
</protein>
<evidence type="ECO:0000259" key="1">
    <source>
        <dbReference type="Pfam" id="PF01936"/>
    </source>
</evidence>
<keyword evidence="2" id="KW-1185">Reference proteome</keyword>
<organism evidence="2 3">
    <name type="scientific">Camelina sativa</name>
    <name type="common">False flax</name>
    <name type="synonym">Myagrum sativum</name>
    <dbReference type="NCBI Taxonomy" id="90675"/>
    <lineage>
        <taxon>Eukaryota</taxon>
        <taxon>Viridiplantae</taxon>
        <taxon>Streptophyta</taxon>
        <taxon>Embryophyta</taxon>
        <taxon>Tracheophyta</taxon>
        <taxon>Spermatophyta</taxon>
        <taxon>Magnoliopsida</taxon>
        <taxon>eudicotyledons</taxon>
        <taxon>Gunneridae</taxon>
        <taxon>Pentapetalae</taxon>
        <taxon>rosids</taxon>
        <taxon>malvids</taxon>
        <taxon>Brassicales</taxon>
        <taxon>Brassicaceae</taxon>
        <taxon>Camelineae</taxon>
        <taxon>Camelina</taxon>
    </lineage>
</organism>
<dbReference type="InterPro" id="IPR021139">
    <property type="entry name" value="NYN"/>
</dbReference>
<name>A0ABM1R9Y3_CAMSA</name>
<dbReference type="Proteomes" id="UP000694864">
    <property type="component" value="Chromosome 18"/>
</dbReference>
<dbReference type="InterPro" id="IPR024768">
    <property type="entry name" value="Marf1"/>
</dbReference>
<reference evidence="2" key="1">
    <citation type="journal article" date="2014" name="Nat. Commun.">
        <title>The emerging biofuel crop Camelina sativa retains a highly undifferentiated hexaploid genome structure.</title>
        <authorList>
            <person name="Kagale S."/>
            <person name="Koh C."/>
            <person name="Nixon J."/>
            <person name="Bollina V."/>
            <person name="Clarke W.E."/>
            <person name="Tuteja R."/>
            <person name="Spillane C."/>
            <person name="Robinson S.J."/>
            <person name="Links M.G."/>
            <person name="Clarke C."/>
            <person name="Higgins E.E."/>
            <person name="Huebert T."/>
            <person name="Sharpe A.G."/>
            <person name="Parkin I.A."/>
        </authorList>
    </citation>
    <scope>NUCLEOTIDE SEQUENCE [LARGE SCALE GENOMIC DNA]</scope>
    <source>
        <strain evidence="2">cv. DH55</strain>
    </source>
</reference>
<proteinExistence type="predicted"/>
<dbReference type="PANTHER" id="PTHR14379:SF90">
    <property type="entry name" value="EMB|CAB71880.1-RELATED"/>
    <property type="match status" value="1"/>
</dbReference>
<feature type="domain" description="NYN" evidence="1">
    <location>
        <begin position="18"/>
        <end position="127"/>
    </location>
</feature>
<dbReference type="GeneID" id="109130581"/>